<sequence length="24" mass="2515">MQIACSAAKRDLDLLAVHAAWSGS</sequence>
<accession>G2ZNK5</accession>
<organism evidence="1">
    <name type="scientific">blood disease bacterium R229</name>
    <dbReference type="NCBI Taxonomy" id="741978"/>
    <lineage>
        <taxon>Bacteria</taxon>
        <taxon>Pseudomonadati</taxon>
        <taxon>Pseudomonadota</taxon>
        <taxon>Betaproteobacteria</taxon>
        <taxon>Burkholderiales</taxon>
        <taxon>Burkholderiaceae</taxon>
        <taxon>Ralstonia</taxon>
        <taxon>Ralstonia solanacearum species complex</taxon>
    </lineage>
</organism>
<reference evidence="1" key="1">
    <citation type="journal article" date="2011" name="PLoS ONE">
        <title>Ralstonia syzygii, the Blood Disease Bacterium and some Asian R. solanacearum strains form a single genomic species despite divergent lifestyles.</title>
        <authorList>
            <person name="Remenant B."/>
            <person name="de Cambiaire J.C."/>
            <person name="Cellier G."/>
            <person name="Jacobs J.M."/>
            <person name="Mangenot S."/>
            <person name="Barbe V."/>
            <person name="Lajus A."/>
            <person name="Vallenet D."/>
            <person name="Medigue C."/>
            <person name="Fegan M."/>
            <person name="Allen C."/>
            <person name="Prior P."/>
        </authorList>
    </citation>
    <scope>NUCLEOTIDE SEQUENCE</scope>
    <source>
        <strain evidence="1">R229</strain>
    </source>
</reference>
<proteinExistence type="predicted"/>
<evidence type="ECO:0000313" key="1">
    <source>
        <dbReference type="EMBL" id="CCA80618.1"/>
    </source>
</evidence>
<gene>
    <name evidence="1" type="ORF">BDB_110048</name>
</gene>
<dbReference type="EMBL" id="FR854067">
    <property type="protein sequence ID" value="CCA80618.1"/>
    <property type="molecule type" value="Genomic_DNA"/>
</dbReference>
<name>G2ZNK5_9RALS</name>
<protein>
    <submittedName>
        <fullName evidence="1">Uncharacterized protein</fullName>
    </submittedName>
</protein>
<dbReference type="AlphaFoldDB" id="G2ZNK5"/>
<reference evidence="1" key="2">
    <citation type="submission" date="2011-04" db="EMBL/GenBank/DDBJ databases">
        <authorList>
            <person name="Genoscope - CEA"/>
        </authorList>
    </citation>
    <scope>NUCLEOTIDE SEQUENCE</scope>
    <source>
        <strain evidence="1">R229</strain>
    </source>
</reference>